<dbReference type="SUPFAM" id="SSF53335">
    <property type="entry name" value="S-adenosyl-L-methionine-dependent methyltransferases"/>
    <property type="match status" value="1"/>
</dbReference>
<evidence type="ECO:0000259" key="7">
    <source>
        <dbReference type="Pfam" id="PF13847"/>
    </source>
</evidence>
<dbReference type="PROSITE" id="PS51687">
    <property type="entry name" value="SAM_MT_RNA_M5U"/>
    <property type="match status" value="1"/>
</dbReference>
<evidence type="ECO:0000256" key="4">
    <source>
        <dbReference type="ARBA" id="ARBA00033763"/>
    </source>
</evidence>
<evidence type="ECO:0000256" key="3">
    <source>
        <dbReference type="ARBA" id="ARBA00022691"/>
    </source>
</evidence>
<dbReference type="GO" id="GO:0006396">
    <property type="term" value="P:RNA processing"/>
    <property type="evidence" value="ECO:0007669"/>
    <property type="project" value="InterPro"/>
</dbReference>
<evidence type="ECO:0000313" key="9">
    <source>
        <dbReference type="Proteomes" id="UP001381693"/>
    </source>
</evidence>
<feature type="non-terminal residue" evidence="8">
    <location>
        <position position="270"/>
    </location>
</feature>
<dbReference type="EC" id="2.1.1.35" evidence="4"/>
<evidence type="ECO:0000313" key="8">
    <source>
        <dbReference type="EMBL" id="KAK7076233.1"/>
    </source>
</evidence>
<keyword evidence="2 6" id="KW-0808">Transferase</keyword>
<dbReference type="GO" id="GO:0003723">
    <property type="term" value="F:RNA binding"/>
    <property type="evidence" value="ECO:0007669"/>
    <property type="project" value="TreeGrafter"/>
</dbReference>
<keyword evidence="1 6" id="KW-0489">Methyltransferase</keyword>
<organism evidence="8 9">
    <name type="scientific">Halocaridina rubra</name>
    <name type="common">Hawaiian red shrimp</name>
    <dbReference type="NCBI Taxonomy" id="373956"/>
    <lineage>
        <taxon>Eukaryota</taxon>
        <taxon>Metazoa</taxon>
        <taxon>Ecdysozoa</taxon>
        <taxon>Arthropoda</taxon>
        <taxon>Crustacea</taxon>
        <taxon>Multicrustacea</taxon>
        <taxon>Malacostraca</taxon>
        <taxon>Eumalacostraca</taxon>
        <taxon>Eucarida</taxon>
        <taxon>Decapoda</taxon>
        <taxon>Pleocyemata</taxon>
        <taxon>Caridea</taxon>
        <taxon>Atyoidea</taxon>
        <taxon>Atyidae</taxon>
        <taxon>Halocaridina</taxon>
    </lineage>
</organism>
<dbReference type="CDD" id="cd02440">
    <property type="entry name" value="AdoMet_MTases"/>
    <property type="match status" value="1"/>
</dbReference>
<dbReference type="InterPro" id="IPR010280">
    <property type="entry name" value="U5_MeTrfase_fam"/>
</dbReference>
<dbReference type="InterPro" id="IPR029063">
    <property type="entry name" value="SAM-dependent_MTases_sf"/>
</dbReference>
<keyword evidence="3 6" id="KW-0949">S-adenosyl-L-methionine</keyword>
<dbReference type="Gene3D" id="2.40.50.1070">
    <property type="match status" value="1"/>
</dbReference>
<dbReference type="GO" id="GO:0030697">
    <property type="term" value="F:tRNA (uracil(54)-C5)-methyltransferase activity, S-adenosyl methionine-dependent"/>
    <property type="evidence" value="ECO:0007669"/>
    <property type="project" value="UniProtKB-EC"/>
</dbReference>
<sequence length="270" mass="29650">MYGTNPENELPTVGFRVSSYKAGSVAVAPVAHLTHISDTMKKIVEVFEEYVRNSEHKPYCPITHEGVWRQLTVRTSSNGDILIAVIIHPQEFNEEQLGDIKQNIVEYFQDGGGASAGVTSIFFQAFGQREPSAEDQEFEHLWGEEYMTETVLGKQFRVSCESFFQINTKACEVLYDTVGDLADLDGTSVILDICCGTGTIGISLADQCLKVYGIEMVKKAAEDARHNSELNGLDNVAIYTGKVEVNLAAVLSQVTKYTTIGIVDPPRAGL</sequence>
<comment type="caution">
    <text evidence="6">Lacks conserved residue(s) required for the propagation of feature annotation.</text>
</comment>
<accession>A0AAN8X844</accession>
<dbReference type="EMBL" id="JAXCGZ010009769">
    <property type="protein sequence ID" value="KAK7076233.1"/>
    <property type="molecule type" value="Genomic_DNA"/>
</dbReference>
<proteinExistence type="inferred from homology"/>
<gene>
    <name evidence="8" type="primary">TRMT2A_1</name>
    <name evidence="8" type="ORF">SK128_006622</name>
</gene>
<name>A0AAN8X844_HALRR</name>
<evidence type="ECO:0000256" key="6">
    <source>
        <dbReference type="PROSITE-ProRule" id="PRU01024"/>
    </source>
</evidence>
<dbReference type="InterPro" id="IPR025714">
    <property type="entry name" value="Methyltranfer_dom"/>
</dbReference>
<dbReference type="InterPro" id="IPR045850">
    <property type="entry name" value="TRM2_met"/>
</dbReference>
<comment type="similarity">
    <text evidence="6">Belongs to the class I-like SAM-binding methyltransferase superfamily. RNA M5U methyltransferase family.</text>
</comment>
<feature type="domain" description="Methyltransferase" evidence="7">
    <location>
        <begin position="188"/>
        <end position="245"/>
    </location>
</feature>
<evidence type="ECO:0000256" key="1">
    <source>
        <dbReference type="ARBA" id="ARBA00022603"/>
    </source>
</evidence>
<feature type="binding site" evidence="6">
    <location>
        <position position="165"/>
    </location>
    <ligand>
        <name>S-adenosyl-L-methionine</name>
        <dbReference type="ChEBI" id="CHEBI:59789"/>
    </ligand>
</feature>
<evidence type="ECO:0000256" key="2">
    <source>
        <dbReference type="ARBA" id="ARBA00022679"/>
    </source>
</evidence>
<reference evidence="8 9" key="1">
    <citation type="submission" date="2023-11" db="EMBL/GenBank/DDBJ databases">
        <title>Halocaridina rubra genome assembly.</title>
        <authorList>
            <person name="Smith C."/>
        </authorList>
    </citation>
    <scope>NUCLEOTIDE SEQUENCE [LARGE SCALE GENOMIC DNA]</scope>
    <source>
        <strain evidence="8">EP-1</strain>
        <tissue evidence="8">Whole</tissue>
    </source>
</reference>
<keyword evidence="9" id="KW-1185">Reference proteome</keyword>
<dbReference type="Proteomes" id="UP001381693">
    <property type="component" value="Unassembled WGS sequence"/>
</dbReference>
<dbReference type="PANTHER" id="PTHR45904">
    <property type="entry name" value="TRNA (URACIL-5-)-METHYLTRANSFERASE"/>
    <property type="match status" value="1"/>
</dbReference>
<dbReference type="PANTHER" id="PTHR45904:SF2">
    <property type="entry name" value="TRNA (URACIL-5-)-METHYLTRANSFERASE HOMOLOG A"/>
    <property type="match status" value="1"/>
</dbReference>
<feature type="binding site" evidence="6">
    <location>
        <position position="264"/>
    </location>
    <ligand>
        <name>S-adenosyl-L-methionine</name>
        <dbReference type="ChEBI" id="CHEBI:59789"/>
    </ligand>
</feature>
<dbReference type="GO" id="GO:0032259">
    <property type="term" value="P:methylation"/>
    <property type="evidence" value="ECO:0007669"/>
    <property type="project" value="UniProtKB-KW"/>
</dbReference>
<dbReference type="Gene3D" id="3.40.50.150">
    <property type="entry name" value="Vaccinia Virus protein VP39"/>
    <property type="match status" value="1"/>
</dbReference>
<comment type="caution">
    <text evidence="8">The sequence shown here is derived from an EMBL/GenBank/DDBJ whole genome shotgun (WGS) entry which is preliminary data.</text>
</comment>
<feature type="binding site" evidence="6">
    <location>
        <position position="215"/>
    </location>
    <ligand>
        <name>S-adenosyl-L-methionine</name>
        <dbReference type="ChEBI" id="CHEBI:59789"/>
    </ligand>
</feature>
<evidence type="ECO:0000256" key="5">
    <source>
        <dbReference type="ARBA" id="ARBA00047278"/>
    </source>
</evidence>
<dbReference type="AlphaFoldDB" id="A0AAN8X844"/>
<dbReference type="Pfam" id="PF13847">
    <property type="entry name" value="Methyltransf_31"/>
    <property type="match status" value="1"/>
</dbReference>
<comment type="catalytic activity">
    <reaction evidence="5">
        <text>uridine(54) in tRNA + S-adenosyl-L-methionine = 5-methyluridine(54) in tRNA + S-adenosyl-L-homocysteine + H(+)</text>
        <dbReference type="Rhea" id="RHEA:42712"/>
        <dbReference type="Rhea" id="RHEA-COMP:10167"/>
        <dbReference type="Rhea" id="RHEA-COMP:10193"/>
        <dbReference type="ChEBI" id="CHEBI:15378"/>
        <dbReference type="ChEBI" id="CHEBI:57856"/>
        <dbReference type="ChEBI" id="CHEBI:59789"/>
        <dbReference type="ChEBI" id="CHEBI:65315"/>
        <dbReference type="ChEBI" id="CHEBI:74447"/>
        <dbReference type="EC" id="2.1.1.35"/>
    </reaction>
    <physiologicalReaction direction="left-to-right" evidence="5">
        <dbReference type="Rhea" id="RHEA:42713"/>
    </physiologicalReaction>
</comment>
<protein>
    <recommendedName>
        <fullName evidence="4">tRNA (uracil(54)-C(5))-methyltransferase</fullName>
        <ecNumber evidence="4">2.1.1.35</ecNumber>
    </recommendedName>
</protein>